<evidence type="ECO:0000256" key="9">
    <source>
        <dbReference type="SAM" id="Phobius"/>
    </source>
</evidence>
<comment type="similarity">
    <text evidence="2 8">Belongs to the cytochrome P450 family.</text>
</comment>
<name>A0AAV4CTY2_9GAST</name>
<evidence type="ECO:0000256" key="3">
    <source>
        <dbReference type="ARBA" id="ARBA00022723"/>
    </source>
</evidence>
<sequence length="502" mass="56002">MALEALLGFDLPPLALVVAALFAILVVRSWVQTPGNLPPFPARPFPILGHLPYLGAATRDKLLELRKRTDEIFSLYLGGTLVIFLSGYDVMREALVKQAEYFTDRPLGGPSSLLLIQNGIVGASGSIWKENRTAVVQILKEFGVGRDIMSQKITEEIQLYLAHLEGLAGKASDVREITTCAVTNITCNILIGKRFAYDDSAFMELLHQLGEFMSLIEGGAMHQFFPQLQYLPGDLFNAKTLLKLDAEIMDKMAGFIKNTTGEGEDGEGNHSNLISAYIDKMNAKQSAGQNTVLSMKELERVAFDMMIGGSETSASTLLWFYLYMVHFPDIQEKFYQEIVTEIGTSKTPTGQDKVKLSYVNAVILETQRLASISPLAVTHRCTKETTVRGYTIPKDVIVILHLDSVMWDENIWDDAMNFKPERFLKDGKLFCPDHFVAFGMGRRSCPGESLAKMELFLFTVSLIQRFRIVPADPNCLPPRTYIKGATCPPTPFSVRFIERDTK</sequence>
<reference evidence="10 11" key="1">
    <citation type="journal article" date="2021" name="Elife">
        <title>Chloroplast acquisition without the gene transfer in kleptoplastic sea slugs, Plakobranchus ocellatus.</title>
        <authorList>
            <person name="Maeda T."/>
            <person name="Takahashi S."/>
            <person name="Yoshida T."/>
            <person name="Shimamura S."/>
            <person name="Takaki Y."/>
            <person name="Nagai Y."/>
            <person name="Toyoda A."/>
            <person name="Suzuki Y."/>
            <person name="Arimoto A."/>
            <person name="Ishii H."/>
            <person name="Satoh N."/>
            <person name="Nishiyama T."/>
            <person name="Hasebe M."/>
            <person name="Maruyama T."/>
            <person name="Minagawa J."/>
            <person name="Obokata J."/>
            <person name="Shigenobu S."/>
        </authorList>
    </citation>
    <scope>NUCLEOTIDE SEQUENCE [LARGE SCALE GENOMIC DNA]</scope>
</reference>
<feature type="transmembrane region" description="Helical" evidence="9">
    <location>
        <begin position="12"/>
        <end position="31"/>
    </location>
</feature>
<feature type="transmembrane region" description="Helical" evidence="9">
    <location>
        <begin position="72"/>
        <end position="91"/>
    </location>
</feature>
<dbReference type="PANTHER" id="PTHR24300:SF375">
    <property type="entry name" value="CYTOCHROME P450 FAMILY"/>
    <property type="match status" value="1"/>
</dbReference>
<keyword evidence="11" id="KW-1185">Reference proteome</keyword>
<dbReference type="PANTHER" id="PTHR24300">
    <property type="entry name" value="CYTOCHROME P450 508A4-RELATED"/>
    <property type="match status" value="1"/>
</dbReference>
<keyword evidence="7 8" id="KW-0349">Heme</keyword>
<comment type="caution">
    <text evidence="10">The sequence shown here is derived from an EMBL/GenBank/DDBJ whole genome shotgun (WGS) entry which is preliminary data.</text>
</comment>
<dbReference type="InterPro" id="IPR036396">
    <property type="entry name" value="Cyt_P450_sf"/>
</dbReference>
<dbReference type="GO" id="GO:0006082">
    <property type="term" value="P:organic acid metabolic process"/>
    <property type="evidence" value="ECO:0007669"/>
    <property type="project" value="TreeGrafter"/>
</dbReference>
<dbReference type="GO" id="GO:0006805">
    <property type="term" value="P:xenobiotic metabolic process"/>
    <property type="evidence" value="ECO:0007669"/>
    <property type="project" value="TreeGrafter"/>
</dbReference>
<comment type="cofactor">
    <cofactor evidence="1 7">
        <name>heme</name>
        <dbReference type="ChEBI" id="CHEBI:30413"/>
    </cofactor>
</comment>
<organism evidence="10 11">
    <name type="scientific">Plakobranchus ocellatus</name>
    <dbReference type="NCBI Taxonomy" id="259542"/>
    <lineage>
        <taxon>Eukaryota</taxon>
        <taxon>Metazoa</taxon>
        <taxon>Spiralia</taxon>
        <taxon>Lophotrochozoa</taxon>
        <taxon>Mollusca</taxon>
        <taxon>Gastropoda</taxon>
        <taxon>Heterobranchia</taxon>
        <taxon>Euthyneura</taxon>
        <taxon>Panpulmonata</taxon>
        <taxon>Sacoglossa</taxon>
        <taxon>Placobranchoidea</taxon>
        <taxon>Plakobranchidae</taxon>
        <taxon>Plakobranchus</taxon>
    </lineage>
</organism>
<keyword evidence="9" id="KW-1133">Transmembrane helix</keyword>
<evidence type="ECO:0000256" key="8">
    <source>
        <dbReference type="RuleBase" id="RU000461"/>
    </source>
</evidence>
<dbReference type="GO" id="GO:0016712">
    <property type="term" value="F:oxidoreductase activity, acting on paired donors, with incorporation or reduction of molecular oxygen, reduced flavin or flavoprotein as one donor, and incorporation of one atom of oxygen"/>
    <property type="evidence" value="ECO:0007669"/>
    <property type="project" value="TreeGrafter"/>
</dbReference>
<evidence type="ECO:0000313" key="11">
    <source>
        <dbReference type="Proteomes" id="UP000735302"/>
    </source>
</evidence>
<dbReference type="InterPro" id="IPR017972">
    <property type="entry name" value="Cyt_P450_CS"/>
</dbReference>
<evidence type="ECO:0000256" key="6">
    <source>
        <dbReference type="ARBA" id="ARBA00023033"/>
    </source>
</evidence>
<dbReference type="InterPro" id="IPR002401">
    <property type="entry name" value="Cyt_P450_E_grp-I"/>
</dbReference>
<evidence type="ECO:0000256" key="7">
    <source>
        <dbReference type="PIRSR" id="PIRSR602401-1"/>
    </source>
</evidence>
<dbReference type="GO" id="GO:0005737">
    <property type="term" value="C:cytoplasm"/>
    <property type="evidence" value="ECO:0007669"/>
    <property type="project" value="TreeGrafter"/>
</dbReference>
<dbReference type="GO" id="GO:0005506">
    <property type="term" value="F:iron ion binding"/>
    <property type="evidence" value="ECO:0007669"/>
    <property type="project" value="InterPro"/>
</dbReference>
<keyword evidence="3 7" id="KW-0479">Metal-binding</keyword>
<keyword evidence="9" id="KW-0472">Membrane</keyword>
<protein>
    <submittedName>
        <fullName evidence="10">Cytochrome p450 ii f2-like protein ii</fullName>
    </submittedName>
</protein>
<keyword evidence="9" id="KW-0812">Transmembrane</keyword>
<evidence type="ECO:0000256" key="4">
    <source>
        <dbReference type="ARBA" id="ARBA00023002"/>
    </source>
</evidence>
<dbReference type="Pfam" id="PF00067">
    <property type="entry name" value="p450"/>
    <property type="match status" value="1"/>
</dbReference>
<dbReference type="GO" id="GO:0020037">
    <property type="term" value="F:heme binding"/>
    <property type="evidence" value="ECO:0007669"/>
    <property type="project" value="InterPro"/>
</dbReference>
<proteinExistence type="inferred from homology"/>
<keyword evidence="6 8" id="KW-0503">Monooxygenase</keyword>
<evidence type="ECO:0000256" key="1">
    <source>
        <dbReference type="ARBA" id="ARBA00001971"/>
    </source>
</evidence>
<dbReference type="InterPro" id="IPR050182">
    <property type="entry name" value="Cytochrome_P450_fam2"/>
</dbReference>
<dbReference type="InterPro" id="IPR001128">
    <property type="entry name" value="Cyt_P450"/>
</dbReference>
<dbReference type="SUPFAM" id="SSF48264">
    <property type="entry name" value="Cytochrome P450"/>
    <property type="match status" value="1"/>
</dbReference>
<dbReference type="EMBL" id="BLXT01006999">
    <property type="protein sequence ID" value="GFO35367.1"/>
    <property type="molecule type" value="Genomic_DNA"/>
</dbReference>
<accession>A0AAV4CTY2</accession>
<dbReference type="AlphaFoldDB" id="A0AAV4CTY2"/>
<dbReference type="Proteomes" id="UP000735302">
    <property type="component" value="Unassembled WGS sequence"/>
</dbReference>
<evidence type="ECO:0000256" key="2">
    <source>
        <dbReference type="ARBA" id="ARBA00010617"/>
    </source>
</evidence>
<dbReference type="FunFam" id="1.10.630.10:FF:000036">
    <property type="entry name" value="CYtochrome P450 family"/>
    <property type="match status" value="1"/>
</dbReference>
<dbReference type="PRINTS" id="PR00385">
    <property type="entry name" value="P450"/>
</dbReference>
<evidence type="ECO:0000256" key="5">
    <source>
        <dbReference type="ARBA" id="ARBA00023004"/>
    </source>
</evidence>
<dbReference type="PROSITE" id="PS00086">
    <property type="entry name" value="CYTOCHROME_P450"/>
    <property type="match status" value="1"/>
</dbReference>
<keyword evidence="4 8" id="KW-0560">Oxidoreductase</keyword>
<dbReference type="Gene3D" id="1.10.630.10">
    <property type="entry name" value="Cytochrome P450"/>
    <property type="match status" value="1"/>
</dbReference>
<evidence type="ECO:0000313" key="10">
    <source>
        <dbReference type="EMBL" id="GFO35367.1"/>
    </source>
</evidence>
<feature type="binding site" description="axial binding residue" evidence="7">
    <location>
        <position position="445"/>
    </location>
    <ligand>
        <name>heme</name>
        <dbReference type="ChEBI" id="CHEBI:30413"/>
    </ligand>
    <ligandPart>
        <name>Fe</name>
        <dbReference type="ChEBI" id="CHEBI:18248"/>
    </ligandPart>
</feature>
<gene>
    <name evidence="10" type="ORF">PoB_006187200</name>
</gene>
<dbReference type="PRINTS" id="PR00463">
    <property type="entry name" value="EP450I"/>
</dbReference>
<keyword evidence="5 7" id="KW-0408">Iron</keyword>